<reference evidence="2 3" key="1">
    <citation type="submission" date="2018-11" db="EMBL/GenBank/DDBJ databases">
        <title>Neisseria weixii sp. nov. isolated from the rectal contents of plateau pika (Ochotona cruzoniae).</title>
        <authorList>
            <person name="Zhang G."/>
        </authorList>
    </citation>
    <scope>NUCLEOTIDE SEQUENCE [LARGE SCALE GENOMIC DNA]</scope>
    <source>
        <strain evidence="2 3">10009</strain>
    </source>
</reference>
<keyword evidence="1" id="KW-0472">Membrane</keyword>
<organism evidence="2 3">
    <name type="scientific">Neisseria weixii</name>
    <dbReference type="NCBI Taxonomy" id="1853276"/>
    <lineage>
        <taxon>Bacteria</taxon>
        <taxon>Pseudomonadati</taxon>
        <taxon>Pseudomonadota</taxon>
        <taxon>Betaproteobacteria</taxon>
        <taxon>Neisseriales</taxon>
        <taxon>Neisseriaceae</taxon>
        <taxon>Neisseria</taxon>
    </lineage>
</organism>
<dbReference type="KEGG" id="nwx:CGZ65_09465"/>
<evidence type="ECO:0000313" key="2">
    <source>
        <dbReference type="EMBL" id="RPD88895.1"/>
    </source>
</evidence>
<gene>
    <name evidence="2" type="ORF">EGK74_05270</name>
</gene>
<sequence length="63" mass="7399">MEHQLMRHDLALFFVCIFLLCFFFGRLFKLKDSFPAEKYGFGINWVYLIIAAAAMAVYSIIEK</sequence>
<keyword evidence="3" id="KW-1185">Reference proteome</keyword>
<dbReference type="RefSeq" id="WP_096295641.1">
    <property type="nucleotide sequence ID" value="NZ_CP023429.1"/>
</dbReference>
<dbReference type="EMBL" id="RPFL01000011">
    <property type="protein sequence ID" value="RPD88895.1"/>
    <property type="molecule type" value="Genomic_DNA"/>
</dbReference>
<dbReference type="Proteomes" id="UP000272412">
    <property type="component" value="Unassembled WGS sequence"/>
</dbReference>
<dbReference type="AlphaFoldDB" id="A0A3N4N0M6"/>
<keyword evidence="1" id="KW-1133">Transmembrane helix</keyword>
<feature type="transmembrane region" description="Helical" evidence="1">
    <location>
        <begin position="42"/>
        <end position="61"/>
    </location>
</feature>
<feature type="transmembrane region" description="Helical" evidence="1">
    <location>
        <begin position="12"/>
        <end position="30"/>
    </location>
</feature>
<protein>
    <submittedName>
        <fullName evidence="2">Uncharacterized protein</fullName>
    </submittedName>
</protein>
<evidence type="ECO:0000256" key="1">
    <source>
        <dbReference type="SAM" id="Phobius"/>
    </source>
</evidence>
<evidence type="ECO:0000313" key="3">
    <source>
        <dbReference type="Proteomes" id="UP000272412"/>
    </source>
</evidence>
<keyword evidence="1" id="KW-0812">Transmembrane</keyword>
<name>A0A3N4N0M6_9NEIS</name>
<proteinExistence type="predicted"/>
<comment type="caution">
    <text evidence="2">The sequence shown here is derived from an EMBL/GenBank/DDBJ whole genome shotgun (WGS) entry which is preliminary data.</text>
</comment>
<accession>A0A3N4N0M6</accession>